<name>A0AAV4HFB8_9GAST</name>
<dbReference type="Proteomes" id="UP000762676">
    <property type="component" value="Unassembled WGS sequence"/>
</dbReference>
<reference evidence="1 2" key="1">
    <citation type="journal article" date="2021" name="Elife">
        <title>Chloroplast acquisition without the gene transfer in kleptoplastic sea slugs, Plakobranchus ocellatus.</title>
        <authorList>
            <person name="Maeda T."/>
            <person name="Takahashi S."/>
            <person name="Yoshida T."/>
            <person name="Shimamura S."/>
            <person name="Takaki Y."/>
            <person name="Nagai Y."/>
            <person name="Toyoda A."/>
            <person name="Suzuki Y."/>
            <person name="Arimoto A."/>
            <person name="Ishii H."/>
            <person name="Satoh N."/>
            <person name="Nishiyama T."/>
            <person name="Hasebe M."/>
            <person name="Maruyama T."/>
            <person name="Minagawa J."/>
            <person name="Obokata J."/>
            <person name="Shigenobu S."/>
        </authorList>
    </citation>
    <scope>NUCLEOTIDE SEQUENCE [LARGE SCALE GENOMIC DNA]</scope>
</reference>
<organism evidence="1 2">
    <name type="scientific">Elysia marginata</name>
    <dbReference type="NCBI Taxonomy" id="1093978"/>
    <lineage>
        <taxon>Eukaryota</taxon>
        <taxon>Metazoa</taxon>
        <taxon>Spiralia</taxon>
        <taxon>Lophotrochozoa</taxon>
        <taxon>Mollusca</taxon>
        <taxon>Gastropoda</taxon>
        <taxon>Heterobranchia</taxon>
        <taxon>Euthyneura</taxon>
        <taxon>Panpulmonata</taxon>
        <taxon>Sacoglossa</taxon>
        <taxon>Placobranchoidea</taxon>
        <taxon>Plakobranchidae</taxon>
        <taxon>Elysia</taxon>
    </lineage>
</organism>
<proteinExistence type="predicted"/>
<dbReference type="AlphaFoldDB" id="A0AAV4HFB8"/>
<evidence type="ECO:0000313" key="1">
    <source>
        <dbReference type="EMBL" id="GFR95550.1"/>
    </source>
</evidence>
<accession>A0AAV4HFB8</accession>
<keyword evidence="2" id="KW-1185">Reference proteome</keyword>
<evidence type="ECO:0000313" key="2">
    <source>
        <dbReference type="Proteomes" id="UP000762676"/>
    </source>
</evidence>
<protein>
    <submittedName>
        <fullName evidence="1">Uncharacterized protein</fullName>
    </submittedName>
</protein>
<comment type="caution">
    <text evidence="1">The sequence shown here is derived from an EMBL/GenBank/DDBJ whole genome shotgun (WGS) entry which is preliminary data.</text>
</comment>
<gene>
    <name evidence="1" type="ORF">ElyMa_000947000</name>
</gene>
<dbReference type="EMBL" id="BMAT01001920">
    <property type="protein sequence ID" value="GFR95550.1"/>
    <property type="molecule type" value="Genomic_DNA"/>
</dbReference>
<sequence>MDLTKLQSRGREPDIPHLYQQLFRSSLQDIKVFKRAYVGSDHHLLVAKINLKLRKGKFAPHLRTKYMYNVNLLSRPQKREEYAIDVANRFHALETLRGAEGIKDYCNKIKGE</sequence>